<dbReference type="RefSeq" id="WP_138574738.1">
    <property type="nucleotide sequence ID" value="NZ_CP040818.1"/>
</dbReference>
<keyword evidence="3 5" id="KW-1133">Transmembrane helix</keyword>
<organism evidence="6 7">
    <name type="scientific">Paroceanicella profunda</name>
    <dbReference type="NCBI Taxonomy" id="2579971"/>
    <lineage>
        <taxon>Bacteria</taxon>
        <taxon>Pseudomonadati</taxon>
        <taxon>Pseudomonadota</taxon>
        <taxon>Alphaproteobacteria</taxon>
        <taxon>Rhodobacterales</taxon>
        <taxon>Paracoccaceae</taxon>
        <taxon>Paroceanicella</taxon>
    </lineage>
</organism>
<name>A0A5B8FHU4_9RHOB</name>
<keyword evidence="5" id="KW-1003">Cell membrane</keyword>
<dbReference type="GO" id="GO:0033281">
    <property type="term" value="C:TAT protein transport complex"/>
    <property type="evidence" value="ECO:0007669"/>
    <property type="project" value="UniProtKB-UniRule"/>
</dbReference>
<sequence>MTEENLDDSKAPLIEHLIELRSRLINALIGLAITVIFCAFFAREIFDFLTHPLRDELLARGQEPHLIYTQLYEKFFVHLKIALFGGVFLAFPVIAWQIWRFVAPGLYKNERGAFLPFLVATPVLFLAGASLVYFFIMPMAISFFLDFQSSGDAEGTQIEFLGKVNEYLSLVMTFILAFGICFQLPVLLTLMGRVGLTSSAGLKRMRKYAIVGIAAAAAVLTPPDPISQLGLAIPIYFLYEVSIWLVAGIERKEEQRLRAEGLWVDDDELEEDEDDTEESRK</sequence>
<reference evidence="6 7" key="1">
    <citation type="submission" date="2019-06" db="EMBL/GenBank/DDBJ databases">
        <title>Genome sequence of Rhodobacteraceae bacterium D4M1.</title>
        <authorList>
            <person name="Cao J."/>
        </authorList>
    </citation>
    <scope>NUCLEOTIDE SEQUENCE [LARGE SCALE GENOMIC DNA]</scope>
    <source>
        <strain evidence="6 7">D4M1</strain>
    </source>
</reference>
<feature type="transmembrane region" description="Helical" evidence="5">
    <location>
        <begin position="208"/>
        <end position="223"/>
    </location>
</feature>
<keyword evidence="2 5" id="KW-0812">Transmembrane</keyword>
<dbReference type="AlphaFoldDB" id="A0A5B8FHU4"/>
<feature type="transmembrane region" description="Helical" evidence="5">
    <location>
        <begin position="229"/>
        <end position="249"/>
    </location>
</feature>
<dbReference type="EMBL" id="CP040818">
    <property type="protein sequence ID" value="QDL92871.1"/>
    <property type="molecule type" value="Genomic_DNA"/>
</dbReference>
<dbReference type="PANTHER" id="PTHR30371:SF0">
    <property type="entry name" value="SEC-INDEPENDENT PROTEIN TRANSLOCASE PROTEIN TATC, CHLOROPLASTIC-RELATED"/>
    <property type="match status" value="1"/>
</dbReference>
<dbReference type="GO" id="GO:0043953">
    <property type="term" value="P:protein transport by the Tat complex"/>
    <property type="evidence" value="ECO:0007669"/>
    <property type="project" value="UniProtKB-UniRule"/>
</dbReference>
<gene>
    <name evidence="5 6" type="primary">tatC</name>
    <name evidence="6" type="ORF">FDP22_14415</name>
</gene>
<evidence type="ECO:0000313" key="6">
    <source>
        <dbReference type="EMBL" id="QDL92871.1"/>
    </source>
</evidence>
<dbReference type="GO" id="GO:0009977">
    <property type="term" value="F:proton motive force dependent protein transmembrane transporter activity"/>
    <property type="evidence" value="ECO:0007669"/>
    <property type="project" value="TreeGrafter"/>
</dbReference>
<keyword evidence="5" id="KW-0811">Translocation</keyword>
<keyword evidence="7" id="KW-1185">Reference proteome</keyword>
<protein>
    <recommendedName>
        <fullName evidence="5">Sec-independent protein translocase protein TatC</fullName>
    </recommendedName>
</protein>
<dbReference type="HAMAP" id="MF_00902">
    <property type="entry name" value="TatC"/>
    <property type="match status" value="1"/>
</dbReference>
<evidence type="ECO:0000313" key="7">
    <source>
        <dbReference type="Proteomes" id="UP000305888"/>
    </source>
</evidence>
<dbReference type="Proteomes" id="UP000305888">
    <property type="component" value="Chromosome"/>
</dbReference>
<evidence type="ECO:0000256" key="5">
    <source>
        <dbReference type="HAMAP-Rule" id="MF_00902"/>
    </source>
</evidence>
<feature type="transmembrane region" description="Helical" evidence="5">
    <location>
        <begin position="114"/>
        <end position="136"/>
    </location>
</feature>
<comment type="similarity">
    <text evidence="5">Belongs to the TatC family.</text>
</comment>
<feature type="transmembrane region" description="Helical" evidence="5">
    <location>
        <begin position="24"/>
        <end position="42"/>
    </location>
</feature>
<dbReference type="InterPro" id="IPR002033">
    <property type="entry name" value="TatC"/>
</dbReference>
<keyword evidence="5" id="KW-0813">Transport</keyword>
<comment type="subunit">
    <text evidence="5">The Tat system comprises two distinct complexes: a TatABC complex, containing multiple copies of TatA, TatB and TatC subunits, and a separate TatA complex, containing only TatA subunits. Substrates initially bind to the TatABC complex, which probably triggers association of the separate TatA complex to form the active translocon.</text>
</comment>
<evidence type="ECO:0000256" key="4">
    <source>
        <dbReference type="ARBA" id="ARBA00023136"/>
    </source>
</evidence>
<dbReference type="GO" id="GO:0065002">
    <property type="term" value="P:intracellular protein transmembrane transport"/>
    <property type="evidence" value="ECO:0007669"/>
    <property type="project" value="TreeGrafter"/>
</dbReference>
<accession>A0A5B8FHU4</accession>
<feature type="transmembrane region" description="Helical" evidence="5">
    <location>
        <begin position="81"/>
        <end position="102"/>
    </location>
</feature>
<evidence type="ECO:0000256" key="1">
    <source>
        <dbReference type="ARBA" id="ARBA00004141"/>
    </source>
</evidence>
<dbReference type="OrthoDB" id="9777044at2"/>
<dbReference type="PANTHER" id="PTHR30371">
    <property type="entry name" value="SEC-INDEPENDENT PROTEIN TRANSLOCASE PROTEIN TATC"/>
    <property type="match status" value="1"/>
</dbReference>
<dbReference type="NCBIfam" id="TIGR00945">
    <property type="entry name" value="tatC"/>
    <property type="match status" value="1"/>
</dbReference>
<evidence type="ECO:0000256" key="2">
    <source>
        <dbReference type="ARBA" id="ARBA00022692"/>
    </source>
</evidence>
<dbReference type="Pfam" id="PF00902">
    <property type="entry name" value="TatC"/>
    <property type="match status" value="1"/>
</dbReference>
<dbReference type="PRINTS" id="PR01840">
    <property type="entry name" value="TATCFAMILY"/>
</dbReference>
<feature type="transmembrane region" description="Helical" evidence="5">
    <location>
        <begin position="167"/>
        <end position="188"/>
    </location>
</feature>
<evidence type="ECO:0000256" key="3">
    <source>
        <dbReference type="ARBA" id="ARBA00022989"/>
    </source>
</evidence>
<keyword evidence="4 5" id="KW-0472">Membrane</keyword>
<proteinExistence type="inferred from homology"/>
<comment type="subcellular location">
    <subcellularLocation>
        <location evidence="5">Cell membrane</location>
        <topology evidence="5">Multi-pass membrane protein</topology>
    </subcellularLocation>
    <subcellularLocation>
        <location evidence="1">Membrane</location>
        <topology evidence="1">Multi-pass membrane protein</topology>
    </subcellularLocation>
</comment>
<dbReference type="KEGG" id="ppru:FDP22_14415"/>
<comment type="function">
    <text evidence="5">Part of the twin-arginine translocation (Tat) system that transports large folded proteins containing a characteristic twin-arginine motif in their signal peptide across membranes. Together with TatB, TatC is part of a receptor directly interacting with Tat signal peptides.</text>
</comment>
<keyword evidence="5" id="KW-0653">Protein transport</keyword>